<evidence type="ECO:0000256" key="3">
    <source>
        <dbReference type="SAM" id="MobiDB-lite"/>
    </source>
</evidence>
<evidence type="ECO:0000313" key="7">
    <source>
        <dbReference type="Proteomes" id="UP001174677"/>
    </source>
</evidence>
<dbReference type="PANTHER" id="PTHR47122">
    <property type="entry name" value="MYB-LIKE DNA-BINDING DOMAIN CONTAINING PROTEIN, EXPRESSED"/>
    <property type="match status" value="1"/>
</dbReference>
<evidence type="ECO:0000256" key="1">
    <source>
        <dbReference type="ARBA" id="ARBA00004123"/>
    </source>
</evidence>
<gene>
    <name evidence="6" type="ORF">P3X46_011182</name>
</gene>
<proteinExistence type="predicted"/>
<comment type="caution">
    <text evidence="6">The sequence shown here is derived from an EMBL/GenBank/DDBJ whole genome shotgun (WGS) entry which is preliminary data.</text>
</comment>
<dbReference type="PANTHER" id="PTHR47122:SF4">
    <property type="entry name" value="TRF-LIKE 3"/>
    <property type="match status" value="1"/>
</dbReference>
<dbReference type="Proteomes" id="UP001174677">
    <property type="component" value="Chromosome 6"/>
</dbReference>
<dbReference type="Pfam" id="PF00249">
    <property type="entry name" value="Myb_DNA-binding"/>
    <property type="match status" value="1"/>
</dbReference>
<dbReference type="PROSITE" id="PS51294">
    <property type="entry name" value="HTH_MYB"/>
    <property type="match status" value="1"/>
</dbReference>
<feature type="region of interest" description="Disordered" evidence="3">
    <location>
        <begin position="519"/>
        <end position="547"/>
    </location>
</feature>
<evidence type="ECO:0000313" key="6">
    <source>
        <dbReference type="EMBL" id="KAJ9179392.1"/>
    </source>
</evidence>
<protein>
    <recommendedName>
        <fullName evidence="8">Myb-like domain-containing protein</fullName>
    </recommendedName>
</protein>
<dbReference type="SMART" id="SM00717">
    <property type="entry name" value="SANT"/>
    <property type="match status" value="1"/>
</dbReference>
<dbReference type="InterPro" id="IPR009057">
    <property type="entry name" value="Homeodomain-like_sf"/>
</dbReference>
<reference evidence="6" key="1">
    <citation type="journal article" date="2023" name="Plant Biotechnol. J.">
        <title>Chromosome-level wild Hevea brasiliensis genome provides new tools for genomic-assisted breeding and valuable loci to elevate rubber yield.</title>
        <authorList>
            <person name="Cheng H."/>
            <person name="Song X."/>
            <person name="Hu Y."/>
            <person name="Wu T."/>
            <person name="Yang Q."/>
            <person name="An Z."/>
            <person name="Feng S."/>
            <person name="Deng Z."/>
            <person name="Wu W."/>
            <person name="Zeng X."/>
            <person name="Tu M."/>
            <person name="Wang X."/>
            <person name="Huang H."/>
        </authorList>
    </citation>
    <scope>NUCLEOTIDE SEQUENCE</scope>
    <source>
        <strain evidence="6">MT/VB/25A 57/8</strain>
    </source>
</reference>
<evidence type="ECO:0008006" key="8">
    <source>
        <dbReference type="Google" id="ProtNLM"/>
    </source>
</evidence>
<sequence length="547" mass="59882">MEVKGLLIDEKSEMHIVADIGQPIGCISNEGSSSGMLLQLESSEGLSQFENTEVDPDKLNARLEETVPSFTPSLIDSHLHQSGSIDECSNTPVLTEGGALPSTTVTTSKPDFSKLNGEICLDNLSIKELHETFKATFGRETTVKDKQWLKRRITMGLTNSCDVSATTFIIKDNKLVKKGKEDGCDNVDGALAYNLAVGTTINCSQQGAPISHGSQLEDQVVSDKRNRSTGDNSGSEDHHTEQRAAKRVRKPTRRYIEELSEVESKESSGKLRTTVKSSAFGQMSSKFHFRPVRNVSSDGRTVVTRLDSLGGSGIQIPCVSRVRRSRPRKNFMALLKFNPNSMGMTATLVKKALGAHSFLPDNYESEKAQSAPAQVQQRFLGVPDKDKQFTAIGAVGGHHKVLKQVDSSGDSDDNIVTVPTSKGGIRRKHHRAWTLSEVMKLVEGVSRYGAGRWSEIKRLAFASYSYRTSVDLKDKWRNLLKASFAHIPSDKGVNSRKNAATMPIPEPILLRVRELAERQSQVPPNLTSGKEAGSSGSSVHEKQSGYL</sequence>
<dbReference type="InterPro" id="IPR001005">
    <property type="entry name" value="SANT/Myb"/>
</dbReference>
<feature type="region of interest" description="Disordered" evidence="3">
    <location>
        <begin position="209"/>
        <end position="252"/>
    </location>
</feature>
<organism evidence="6 7">
    <name type="scientific">Hevea brasiliensis</name>
    <name type="common">Para rubber tree</name>
    <name type="synonym">Siphonia brasiliensis</name>
    <dbReference type="NCBI Taxonomy" id="3981"/>
    <lineage>
        <taxon>Eukaryota</taxon>
        <taxon>Viridiplantae</taxon>
        <taxon>Streptophyta</taxon>
        <taxon>Embryophyta</taxon>
        <taxon>Tracheophyta</taxon>
        <taxon>Spermatophyta</taxon>
        <taxon>Magnoliopsida</taxon>
        <taxon>eudicotyledons</taxon>
        <taxon>Gunneridae</taxon>
        <taxon>Pentapetalae</taxon>
        <taxon>rosids</taxon>
        <taxon>fabids</taxon>
        <taxon>Malpighiales</taxon>
        <taxon>Euphorbiaceae</taxon>
        <taxon>Crotonoideae</taxon>
        <taxon>Micrandreae</taxon>
        <taxon>Hevea</taxon>
    </lineage>
</organism>
<dbReference type="CDD" id="cd11660">
    <property type="entry name" value="SANT_TRF"/>
    <property type="match status" value="1"/>
</dbReference>
<keyword evidence="7" id="KW-1185">Reference proteome</keyword>
<name>A0ABQ9MGR1_HEVBR</name>
<evidence type="ECO:0000259" key="5">
    <source>
        <dbReference type="PROSITE" id="PS51294"/>
    </source>
</evidence>
<feature type="domain" description="Myb-like" evidence="4">
    <location>
        <begin position="433"/>
        <end position="480"/>
    </location>
</feature>
<feature type="compositionally biased region" description="Polar residues" evidence="3">
    <location>
        <begin position="519"/>
        <end position="538"/>
    </location>
</feature>
<dbReference type="PROSITE" id="PS50090">
    <property type="entry name" value="MYB_LIKE"/>
    <property type="match status" value="1"/>
</dbReference>
<evidence type="ECO:0000256" key="2">
    <source>
        <dbReference type="ARBA" id="ARBA00023242"/>
    </source>
</evidence>
<dbReference type="InterPro" id="IPR017930">
    <property type="entry name" value="Myb_dom"/>
</dbReference>
<dbReference type="Gene3D" id="1.10.246.220">
    <property type="match status" value="1"/>
</dbReference>
<keyword evidence="2" id="KW-0539">Nucleus</keyword>
<accession>A0ABQ9MGR1</accession>
<feature type="domain" description="HTH myb-type" evidence="5">
    <location>
        <begin position="425"/>
        <end position="484"/>
    </location>
</feature>
<feature type="compositionally biased region" description="Basic and acidic residues" evidence="3">
    <location>
        <begin position="235"/>
        <end position="244"/>
    </location>
</feature>
<comment type="subcellular location">
    <subcellularLocation>
        <location evidence="1">Nucleus</location>
    </subcellularLocation>
</comment>
<evidence type="ECO:0000259" key="4">
    <source>
        <dbReference type="PROSITE" id="PS50090"/>
    </source>
</evidence>
<dbReference type="EMBL" id="JARPOI010000006">
    <property type="protein sequence ID" value="KAJ9179392.1"/>
    <property type="molecule type" value="Genomic_DNA"/>
</dbReference>
<dbReference type="SUPFAM" id="SSF46689">
    <property type="entry name" value="Homeodomain-like"/>
    <property type="match status" value="1"/>
</dbReference>